<sequence>MKTSKSEEKHGIQRTGWMQLDDLDFGDDLTFLSHAHTRTTSVSEASSSVDLNIHNGKRKILKYYAENINPVTLDGVALEKVESFICPTWIVSSMNKKHSMHT</sequence>
<protein>
    <submittedName>
        <fullName evidence="1">Uncharacterized protein</fullName>
    </submittedName>
</protein>
<gene>
    <name evidence="1" type="ORF">SMRZ_LOCUS19352</name>
</gene>
<dbReference type="AlphaFoldDB" id="A0A183MTH7"/>
<evidence type="ECO:0000313" key="1">
    <source>
        <dbReference type="EMBL" id="VDP31332.1"/>
    </source>
</evidence>
<keyword evidence="2" id="KW-1185">Reference proteome</keyword>
<dbReference type="EMBL" id="UZAI01017941">
    <property type="protein sequence ID" value="VDP31332.1"/>
    <property type="molecule type" value="Genomic_DNA"/>
</dbReference>
<organism evidence="1 2">
    <name type="scientific">Schistosoma margrebowiei</name>
    <dbReference type="NCBI Taxonomy" id="48269"/>
    <lineage>
        <taxon>Eukaryota</taxon>
        <taxon>Metazoa</taxon>
        <taxon>Spiralia</taxon>
        <taxon>Lophotrochozoa</taxon>
        <taxon>Platyhelminthes</taxon>
        <taxon>Trematoda</taxon>
        <taxon>Digenea</taxon>
        <taxon>Strigeidida</taxon>
        <taxon>Schistosomatoidea</taxon>
        <taxon>Schistosomatidae</taxon>
        <taxon>Schistosoma</taxon>
    </lineage>
</organism>
<evidence type="ECO:0000313" key="2">
    <source>
        <dbReference type="Proteomes" id="UP000277204"/>
    </source>
</evidence>
<accession>A0A183MTH7</accession>
<name>A0A183MTH7_9TREM</name>
<proteinExistence type="predicted"/>
<dbReference type="Proteomes" id="UP000277204">
    <property type="component" value="Unassembled WGS sequence"/>
</dbReference>
<reference evidence="1 2" key="1">
    <citation type="submission" date="2018-11" db="EMBL/GenBank/DDBJ databases">
        <authorList>
            <consortium name="Pathogen Informatics"/>
        </authorList>
    </citation>
    <scope>NUCLEOTIDE SEQUENCE [LARGE SCALE GENOMIC DNA]</scope>
    <source>
        <strain evidence="1 2">Zambia</strain>
    </source>
</reference>